<keyword evidence="2" id="KW-0472">Membrane</keyword>
<dbReference type="Proteomes" id="UP001355206">
    <property type="component" value="Unassembled WGS sequence"/>
</dbReference>
<evidence type="ECO:0000256" key="2">
    <source>
        <dbReference type="SAM" id="Phobius"/>
    </source>
</evidence>
<feature type="transmembrane region" description="Helical" evidence="2">
    <location>
        <begin position="43"/>
        <end position="66"/>
    </location>
</feature>
<sequence>MTRPPDRTASEGRTEAVDGRAASRGRRVAHPRSAAPARPFGPFVASVRLAAGAAAILTLPLCGCISTRATTRIRPRGTCG</sequence>
<accession>A0ABU7TQK7</accession>
<organism evidence="3 4">
    <name type="scientific">Methylobacterium oryzae</name>
    <dbReference type="NCBI Taxonomy" id="334852"/>
    <lineage>
        <taxon>Bacteria</taxon>
        <taxon>Pseudomonadati</taxon>
        <taxon>Pseudomonadota</taxon>
        <taxon>Alphaproteobacteria</taxon>
        <taxon>Hyphomicrobiales</taxon>
        <taxon>Methylobacteriaceae</taxon>
        <taxon>Methylobacterium</taxon>
    </lineage>
</organism>
<protein>
    <submittedName>
        <fullName evidence="3">Uncharacterized protein</fullName>
    </submittedName>
</protein>
<comment type="caution">
    <text evidence="3">The sequence shown here is derived from an EMBL/GenBank/DDBJ whole genome shotgun (WGS) entry which is preliminary data.</text>
</comment>
<reference evidence="3 4" key="1">
    <citation type="journal article" date="2012" name="Genet. Mol. Biol.">
        <title>Analysis of 16S rRNA and mxaF genes revealing insights into Methylobacterium niche-specific plant association.</title>
        <authorList>
            <person name="Dourado M.N."/>
            <person name="Andreote F.D."/>
            <person name="Dini-Andreote F."/>
            <person name="Conti R."/>
            <person name="Araujo J.M."/>
            <person name="Araujo W.L."/>
        </authorList>
    </citation>
    <scope>NUCLEOTIDE SEQUENCE [LARGE SCALE GENOMIC DNA]</scope>
    <source>
        <strain evidence="3 4">TC3-10</strain>
    </source>
</reference>
<evidence type="ECO:0000313" key="4">
    <source>
        <dbReference type="Proteomes" id="UP001355206"/>
    </source>
</evidence>
<gene>
    <name evidence="3" type="ORF">MOTC310_14580</name>
</gene>
<evidence type="ECO:0000313" key="3">
    <source>
        <dbReference type="EMBL" id="MEE7491627.1"/>
    </source>
</evidence>
<evidence type="ECO:0000256" key="1">
    <source>
        <dbReference type="SAM" id="MobiDB-lite"/>
    </source>
</evidence>
<feature type="region of interest" description="Disordered" evidence="1">
    <location>
        <begin position="1"/>
        <end position="39"/>
    </location>
</feature>
<dbReference type="EMBL" id="MLCA01000007">
    <property type="protein sequence ID" value="MEE7491627.1"/>
    <property type="molecule type" value="Genomic_DNA"/>
</dbReference>
<feature type="compositionally biased region" description="Basic and acidic residues" evidence="1">
    <location>
        <begin position="1"/>
        <end position="18"/>
    </location>
</feature>
<keyword evidence="4" id="KW-1185">Reference proteome</keyword>
<name>A0ABU7TQK7_9HYPH</name>
<keyword evidence="2" id="KW-1133">Transmembrane helix</keyword>
<keyword evidence="2" id="KW-0812">Transmembrane</keyword>
<proteinExistence type="predicted"/>